<keyword evidence="2" id="KW-1185">Reference proteome</keyword>
<protein>
    <recommendedName>
        <fullName evidence="3">Aminoglycoside phosphotransferase domain-containing protein</fullName>
    </recommendedName>
</protein>
<evidence type="ECO:0000313" key="2">
    <source>
        <dbReference type="Proteomes" id="UP000184499"/>
    </source>
</evidence>
<dbReference type="PANTHER" id="PTHR21310">
    <property type="entry name" value="AMINOGLYCOSIDE PHOSPHOTRANSFERASE-RELATED-RELATED"/>
    <property type="match status" value="1"/>
</dbReference>
<sequence length="111" mass="12547">MIQETQELRLLEDIEISSVSRGPLFDCHLPDDSLHLGPFSSVQSFHQPFTSWHGQHNRGWPIVFTRGDLSSLNILVCGDDIIGIIDWETAGWYPSYRGYTTACQVNPQNSV</sequence>
<dbReference type="InterPro" id="IPR011009">
    <property type="entry name" value="Kinase-like_dom_sf"/>
</dbReference>
<dbReference type="GeneID" id="93580692"/>
<dbReference type="SUPFAM" id="SSF56112">
    <property type="entry name" value="Protein kinase-like (PK-like)"/>
    <property type="match status" value="1"/>
</dbReference>
<evidence type="ECO:0000313" key="1">
    <source>
        <dbReference type="EMBL" id="OJJ65747.1"/>
    </source>
</evidence>
<evidence type="ECO:0008006" key="3">
    <source>
        <dbReference type="Google" id="ProtNLM"/>
    </source>
</evidence>
<reference evidence="2" key="1">
    <citation type="journal article" date="2017" name="Genome Biol.">
        <title>Comparative genomics reveals high biological diversity and specific adaptations in the industrially and medically important fungal genus Aspergillus.</title>
        <authorList>
            <person name="de Vries R.P."/>
            <person name="Riley R."/>
            <person name="Wiebenga A."/>
            <person name="Aguilar-Osorio G."/>
            <person name="Amillis S."/>
            <person name="Uchima C.A."/>
            <person name="Anderluh G."/>
            <person name="Asadollahi M."/>
            <person name="Askin M."/>
            <person name="Barry K."/>
            <person name="Battaglia E."/>
            <person name="Bayram O."/>
            <person name="Benocci T."/>
            <person name="Braus-Stromeyer S.A."/>
            <person name="Caldana C."/>
            <person name="Canovas D."/>
            <person name="Cerqueira G.C."/>
            <person name="Chen F."/>
            <person name="Chen W."/>
            <person name="Choi C."/>
            <person name="Clum A."/>
            <person name="Dos Santos R.A."/>
            <person name="Damasio A.R."/>
            <person name="Diallinas G."/>
            <person name="Emri T."/>
            <person name="Fekete E."/>
            <person name="Flipphi M."/>
            <person name="Freyberg S."/>
            <person name="Gallo A."/>
            <person name="Gournas C."/>
            <person name="Habgood R."/>
            <person name="Hainaut M."/>
            <person name="Harispe M.L."/>
            <person name="Henrissat B."/>
            <person name="Hilden K.S."/>
            <person name="Hope R."/>
            <person name="Hossain A."/>
            <person name="Karabika E."/>
            <person name="Karaffa L."/>
            <person name="Karanyi Z."/>
            <person name="Krasevec N."/>
            <person name="Kuo A."/>
            <person name="Kusch H."/>
            <person name="LaButti K."/>
            <person name="Lagendijk E.L."/>
            <person name="Lapidus A."/>
            <person name="Levasseur A."/>
            <person name="Lindquist E."/>
            <person name="Lipzen A."/>
            <person name="Logrieco A.F."/>
            <person name="MacCabe A."/>
            <person name="Maekelae M.R."/>
            <person name="Malavazi I."/>
            <person name="Melin P."/>
            <person name="Meyer V."/>
            <person name="Mielnichuk N."/>
            <person name="Miskei M."/>
            <person name="Molnar A.P."/>
            <person name="Mule G."/>
            <person name="Ngan C.Y."/>
            <person name="Orejas M."/>
            <person name="Orosz E."/>
            <person name="Ouedraogo J.P."/>
            <person name="Overkamp K.M."/>
            <person name="Park H.-S."/>
            <person name="Perrone G."/>
            <person name="Piumi F."/>
            <person name="Punt P.J."/>
            <person name="Ram A.F."/>
            <person name="Ramon A."/>
            <person name="Rauscher S."/>
            <person name="Record E."/>
            <person name="Riano-Pachon D.M."/>
            <person name="Robert V."/>
            <person name="Roehrig J."/>
            <person name="Ruller R."/>
            <person name="Salamov A."/>
            <person name="Salih N.S."/>
            <person name="Samson R.A."/>
            <person name="Sandor E."/>
            <person name="Sanguinetti M."/>
            <person name="Schuetze T."/>
            <person name="Sepcic K."/>
            <person name="Shelest E."/>
            <person name="Sherlock G."/>
            <person name="Sophianopoulou V."/>
            <person name="Squina F.M."/>
            <person name="Sun H."/>
            <person name="Susca A."/>
            <person name="Todd R.B."/>
            <person name="Tsang A."/>
            <person name="Unkles S.E."/>
            <person name="van de Wiele N."/>
            <person name="van Rossen-Uffink D."/>
            <person name="Oliveira J.V."/>
            <person name="Vesth T.C."/>
            <person name="Visser J."/>
            <person name="Yu J.-H."/>
            <person name="Zhou M."/>
            <person name="Andersen M.R."/>
            <person name="Archer D.B."/>
            <person name="Baker S.E."/>
            <person name="Benoit I."/>
            <person name="Brakhage A.A."/>
            <person name="Braus G.H."/>
            <person name="Fischer R."/>
            <person name="Frisvad J.C."/>
            <person name="Goldman G.H."/>
            <person name="Houbraken J."/>
            <person name="Oakley B."/>
            <person name="Pocsi I."/>
            <person name="Scazzocchio C."/>
            <person name="Seiboth B."/>
            <person name="vanKuyk P.A."/>
            <person name="Wortman J."/>
            <person name="Dyer P.S."/>
            <person name="Grigoriev I.V."/>
        </authorList>
    </citation>
    <scope>NUCLEOTIDE SEQUENCE [LARGE SCALE GENOMIC DNA]</scope>
    <source>
        <strain evidence="2">CBS 101740 / IMI 381727 / IBT 21946</strain>
    </source>
</reference>
<dbReference type="EMBL" id="KV878709">
    <property type="protein sequence ID" value="OJJ65747.1"/>
    <property type="molecule type" value="Genomic_DNA"/>
</dbReference>
<dbReference type="InterPro" id="IPR051678">
    <property type="entry name" value="AGP_Transferase"/>
</dbReference>
<dbReference type="VEuPathDB" id="FungiDB:ASPBRDRAFT_60303"/>
<name>A0A1L9U248_ASPBC</name>
<dbReference type="AlphaFoldDB" id="A0A1L9U248"/>
<dbReference type="STRING" id="767769.A0A1L9U248"/>
<dbReference type="PANTHER" id="PTHR21310:SF55">
    <property type="entry name" value="AMINOGLYCOSIDE PHOSPHOTRANSFERASE DOMAIN-CONTAINING PROTEIN"/>
    <property type="match status" value="1"/>
</dbReference>
<organism evidence="1 2">
    <name type="scientific">Aspergillus brasiliensis (strain CBS 101740 / IMI 381727 / IBT 21946)</name>
    <dbReference type="NCBI Taxonomy" id="767769"/>
    <lineage>
        <taxon>Eukaryota</taxon>
        <taxon>Fungi</taxon>
        <taxon>Dikarya</taxon>
        <taxon>Ascomycota</taxon>
        <taxon>Pezizomycotina</taxon>
        <taxon>Eurotiomycetes</taxon>
        <taxon>Eurotiomycetidae</taxon>
        <taxon>Eurotiales</taxon>
        <taxon>Aspergillaceae</taxon>
        <taxon>Aspergillus</taxon>
        <taxon>Aspergillus subgen. Circumdati</taxon>
    </lineage>
</organism>
<proteinExistence type="predicted"/>
<gene>
    <name evidence="1" type="ORF">ASPBRDRAFT_60303</name>
</gene>
<accession>A0A1L9U248</accession>
<dbReference type="RefSeq" id="XP_067472998.1">
    <property type="nucleotide sequence ID" value="XM_067628204.1"/>
</dbReference>
<dbReference type="OrthoDB" id="4177236at2759"/>
<dbReference type="Proteomes" id="UP000184499">
    <property type="component" value="Unassembled WGS sequence"/>
</dbReference>